<evidence type="ECO:0000256" key="5">
    <source>
        <dbReference type="ARBA" id="ARBA00022729"/>
    </source>
</evidence>
<dbReference type="Gene3D" id="3.30.200.20">
    <property type="entry name" value="Phosphorylase Kinase, domain 1"/>
    <property type="match status" value="1"/>
</dbReference>
<dbReference type="InterPro" id="IPR017441">
    <property type="entry name" value="Protein_kinase_ATP_BS"/>
</dbReference>
<gene>
    <name evidence="14" type="ORF">EJB05_29787</name>
</gene>
<evidence type="ECO:0000256" key="12">
    <source>
        <dbReference type="SAM" id="Phobius"/>
    </source>
</evidence>
<dbReference type="InterPro" id="IPR000719">
    <property type="entry name" value="Prot_kinase_dom"/>
</dbReference>
<feature type="domain" description="Protein kinase" evidence="13">
    <location>
        <begin position="300"/>
        <end position="574"/>
    </location>
</feature>
<evidence type="ECO:0000256" key="8">
    <source>
        <dbReference type="ARBA" id="ARBA00022840"/>
    </source>
</evidence>
<dbReference type="InterPro" id="IPR008271">
    <property type="entry name" value="Ser/Thr_kinase_AS"/>
</dbReference>
<dbReference type="CDD" id="cd00055">
    <property type="entry name" value="EGF_Lam"/>
    <property type="match status" value="1"/>
</dbReference>
<feature type="transmembrane region" description="Helical" evidence="12">
    <location>
        <begin position="226"/>
        <end position="247"/>
    </location>
</feature>
<dbReference type="GO" id="GO:0005524">
    <property type="term" value="F:ATP binding"/>
    <property type="evidence" value="ECO:0007669"/>
    <property type="project" value="UniProtKB-UniRule"/>
</dbReference>
<evidence type="ECO:0000256" key="9">
    <source>
        <dbReference type="ARBA" id="ARBA00022989"/>
    </source>
</evidence>
<dbReference type="EMBL" id="RWGY01000013">
    <property type="protein sequence ID" value="TVU27194.1"/>
    <property type="molecule type" value="Genomic_DNA"/>
</dbReference>
<evidence type="ECO:0000256" key="3">
    <source>
        <dbReference type="ARBA" id="ARBA00022679"/>
    </source>
</evidence>
<sequence>CYSVSAAATVFAVIFLQPQPQPQRNEQAATCAACVSEHSHCDMDYSGSGYRCKCNELYQGNPYIVDGCSADTGYSPILHGEKKCPRTIGTIPTEFPSGLEERCYARKEFRRNYTNVVNDDLAYNVTHIDINKVQMGINRTSRMDDGGMLHSRSLYSGSSSNHDVFNWANLTCQHSRYNSSGYDCNNSTLSECVRFNLTEGGYIGYRCQCKYGFHGNPYRPNGCKGLIVGFCVCFGIVLGGLSATVVIRRWRKDTKKKLRRRYFQKNQGCLLEQLISSDENGSNNTKIFSFEELEKATDGFDSTRILGRGGYGVVYKGILSDQRVVAIKKPNTIEQSKINQFINEVAILSQINHRNIVQLLGCCLENEVPLLVYDFIPNGSLSQALHSSANSDFHLSWDHCLRIAIEAAGALCYLHSAASMPVFHRDVKSSNILLDANYTAKVSDFGISRLVTIEQTHVSTSIQGTFGYLDPEYFHTGQLNEKSDVYSFGVVLLELLLKREHVFTSESGSKQSLSRYFIEEFNTRPITEIASPRVCEEAAEEEINSIASLAERCLRPRGEERPTMKEVDMALQTIQKERLKSYRPAAKYDKLPYSKDKDITHQSEVYSLELEFLSSVKLQ</sequence>
<dbReference type="InterPro" id="IPR002049">
    <property type="entry name" value="LE_dom"/>
</dbReference>
<proteinExistence type="predicted"/>
<keyword evidence="4 12" id="KW-0812">Transmembrane</keyword>
<feature type="non-terminal residue" evidence="14">
    <location>
        <position position="1"/>
    </location>
</feature>
<dbReference type="Proteomes" id="UP000324897">
    <property type="component" value="Chromosome 2"/>
</dbReference>
<dbReference type="PROSITE" id="PS50011">
    <property type="entry name" value="PROTEIN_KINASE_DOM"/>
    <property type="match status" value="1"/>
</dbReference>
<evidence type="ECO:0000256" key="1">
    <source>
        <dbReference type="ARBA" id="ARBA00004479"/>
    </source>
</evidence>
<reference evidence="14 15" key="1">
    <citation type="journal article" date="2019" name="Sci. Rep.">
        <title>A high-quality genome of Eragrostis curvula grass provides insights into Poaceae evolution and supports new strategies to enhance forage quality.</title>
        <authorList>
            <person name="Carballo J."/>
            <person name="Santos B.A.C.M."/>
            <person name="Zappacosta D."/>
            <person name="Garbus I."/>
            <person name="Selva J.P."/>
            <person name="Gallo C.A."/>
            <person name="Diaz A."/>
            <person name="Albertini E."/>
            <person name="Caccamo M."/>
            <person name="Echenique V."/>
        </authorList>
    </citation>
    <scope>NUCLEOTIDE SEQUENCE [LARGE SCALE GENOMIC DNA]</scope>
    <source>
        <strain evidence="15">cv. Victoria</strain>
        <tissue evidence="14">Leaf</tissue>
    </source>
</reference>
<dbReference type="InterPro" id="IPR011009">
    <property type="entry name" value="Kinase-like_dom_sf"/>
</dbReference>
<feature type="non-terminal residue" evidence="14">
    <location>
        <position position="619"/>
    </location>
</feature>
<dbReference type="FunFam" id="3.30.200.20:FF:000043">
    <property type="entry name" value="Wall-associated receptor kinase 2"/>
    <property type="match status" value="1"/>
</dbReference>
<evidence type="ECO:0000256" key="2">
    <source>
        <dbReference type="ARBA" id="ARBA00022527"/>
    </source>
</evidence>
<keyword evidence="9 12" id="KW-1133">Transmembrane helix</keyword>
<keyword evidence="8 11" id="KW-0067">ATP-binding</keyword>
<organism evidence="14 15">
    <name type="scientific">Eragrostis curvula</name>
    <name type="common">weeping love grass</name>
    <dbReference type="NCBI Taxonomy" id="38414"/>
    <lineage>
        <taxon>Eukaryota</taxon>
        <taxon>Viridiplantae</taxon>
        <taxon>Streptophyta</taxon>
        <taxon>Embryophyta</taxon>
        <taxon>Tracheophyta</taxon>
        <taxon>Spermatophyta</taxon>
        <taxon>Magnoliopsida</taxon>
        <taxon>Liliopsida</taxon>
        <taxon>Poales</taxon>
        <taxon>Poaceae</taxon>
        <taxon>PACMAD clade</taxon>
        <taxon>Chloridoideae</taxon>
        <taxon>Eragrostideae</taxon>
        <taxon>Eragrostidinae</taxon>
        <taxon>Eragrostis</taxon>
    </lineage>
</organism>
<keyword evidence="3" id="KW-0808">Transferase</keyword>
<keyword evidence="10 12" id="KW-0472">Membrane</keyword>
<name>A0A5J9UUZ4_9POAL</name>
<evidence type="ECO:0000256" key="4">
    <source>
        <dbReference type="ARBA" id="ARBA00022692"/>
    </source>
</evidence>
<evidence type="ECO:0000256" key="7">
    <source>
        <dbReference type="ARBA" id="ARBA00022777"/>
    </source>
</evidence>
<comment type="subcellular location">
    <subcellularLocation>
        <location evidence="1">Membrane</location>
        <topology evidence="1">Single-pass type I membrane protein</topology>
    </subcellularLocation>
</comment>
<protein>
    <recommendedName>
        <fullName evidence="13">Protein kinase domain-containing protein</fullName>
    </recommendedName>
</protein>
<keyword evidence="7" id="KW-0418">Kinase</keyword>
<dbReference type="InterPro" id="IPR045274">
    <property type="entry name" value="WAK-like"/>
</dbReference>
<dbReference type="PANTHER" id="PTHR27005">
    <property type="entry name" value="WALL-ASSOCIATED RECEPTOR KINASE-LIKE 21"/>
    <property type="match status" value="1"/>
</dbReference>
<dbReference type="Gramene" id="TVU27194">
    <property type="protein sequence ID" value="TVU27194"/>
    <property type="gene ID" value="EJB05_29787"/>
</dbReference>
<evidence type="ECO:0000256" key="11">
    <source>
        <dbReference type="PROSITE-ProRule" id="PRU10141"/>
    </source>
</evidence>
<keyword evidence="5" id="KW-0732">Signal</keyword>
<dbReference type="GO" id="GO:0005886">
    <property type="term" value="C:plasma membrane"/>
    <property type="evidence" value="ECO:0007669"/>
    <property type="project" value="TreeGrafter"/>
</dbReference>
<keyword evidence="2" id="KW-0723">Serine/threonine-protein kinase</keyword>
<evidence type="ECO:0000259" key="13">
    <source>
        <dbReference type="PROSITE" id="PS50011"/>
    </source>
</evidence>
<feature type="binding site" evidence="11">
    <location>
        <position position="329"/>
    </location>
    <ligand>
        <name>ATP</name>
        <dbReference type="ChEBI" id="CHEBI:30616"/>
    </ligand>
</feature>
<evidence type="ECO:0000313" key="15">
    <source>
        <dbReference type="Proteomes" id="UP000324897"/>
    </source>
</evidence>
<comment type="caution">
    <text evidence="14">The sequence shown here is derived from an EMBL/GenBank/DDBJ whole genome shotgun (WGS) entry which is preliminary data.</text>
</comment>
<dbReference type="SMART" id="SM00220">
    <property type="entry name" value="S_TKc"/>
    <property type="match status" value="1"/>
</dbReference>
<dbReference type="Pfam" id="PF07714">
    <property type="entry name" value="PK_Tyr_Ser-Thr"/>
    <property type="match status" value="1"/>
</dbReference>
<evidence type="ECO:0000313" key="14">
    <source>
        <dbReference type="EMBL" id="TVU27194.1"/>
    </source>
</evidence>
<keyword evidence="15" id="KW-1185">Reference proteome</keyword>
<keyword evidence="6 11" id="KW-0547">Nucleotide-binding</keyword>
<dbReference type="AlphaFoldDB" id="A0A5J9UUZ4"/>
<dbReference type="GO" id="GO:0007166">
    <property type="term" value="P:cell surface receptor signaling pathway"/>
    <property type="evidence" value="ECO:0007669"/>
    <property type="project" value="InterPro"/>
</dbReference>
<dbReference type="GO" id="GO:0004674">
    <property type="term" value="F:protein serine/threonine kinase activity"/>
    <property type="evidence" value="ECO:0007669"/>
    <property type="project" value="UniProtKB-KW"/>
</dbReference>
<dbReference type="OrthoDB" id="4062651at2759"/>
<accession>A0A5J9UUZ4</accession>
<dbReference type="PANTHER" id="PTHR27005:SF412">
    <property type="entry name" value="OS04G0307900 PROTEIN"/>
    <property type="match status" value="1"/>
</dbReference>
<dbReference type="FunFam" id="1.10.510.10:FF:000084">
    <property type="entry name" value="Wall-associated receptor kinase 2"/>
    <property type="match status" value="1"/>
</dbReference>
<evidence type="ECO:0000256" key="10">
    <source>
        <dbReference type="ARBA" id="ARBA00023136"/>
    </source>
</evidence>
<dbReference type="SUPFAM" id="SSF56112">
    <property type="entry name" value="Protein kinase-like (PK-like)"/>
    <property type="match status" value="1"/>
</dbReference>
<dbReference type="PROSITE" id="PS00108">
    <property type="entry name" value="PROTEIN_KINASE_ST"/>
    <property type="match status" value="1"/>
</dbReference>
<dbReference type="InterPro" id="IPR001245">
    <property type="entry name" value="Ser-Thr/Tyr_kinase_cat_dom"/>
</dbReference>
<evidence type="ECO:0000256" key="6">
    <source>
        <dbReference type="ARBA" id="ARBA00022741"/>
    </source>
</evidence>
<dbReference type="Gene3D" id="1.10.510.10">
    <property type="entry name" value="Transferase(Phosphotransferase) domain 1"/>
    <property type="match status" value="1"/>
</dbReference>
<dbReference type="PROSITE" id="PS00107">
    <property type="entry name" value="PROTEIN_KINASE_ATP"/>
    <property type="match status" value="1"/>
</dbReference>